<dbReference type="InterPro" id="IPR010730">
    <property type="entry name" value="HET"/>
</dbReference>
<sequence length="185" mass="21308">MLDDIGHGRALSGLHVVDCFNRCVIPAPVDVKYVALSYLWGTNKSSHPRESDGKLPADVPSTIQDAITVTLNLGLQYLWVDAYCILQTDHDDVHRQIRQMDLIYRSAQVTIIAVESSTGLPGVSRPRRQWQFEGNYNTTRFQTFLLGPKKPIQSSRWWSRGWTFQEGFFSRRRLFFMEDQLILDC</sequence>
<dbReference type="AlphaFoldDB" id="A0A9P4V9C2"/>
<dbReference type="PANTHER" id="PTHR33112">
    <property type="entry name" value="DOMAIN PROTEIN, PUTATIVE-RELATED"/>
    <property type="match status" value="1"/>
</dbReference>
<feature type="domain" description="Heterokaryon incompatibility" evidence="1">
    <location>
        <begin position="33"/>
        <end position="166"/>
    </location>
</feature>
<evidence type="ECO:0000313" key="3">
    <source>
        <dbReference type="Proteomes" id="UP000799444"/>
    </source>
</evidence>
<accession>A0A9P4V9C2</accession>
<feature type="non-terminal residue" evidence="2">
    <location>
        <position position="185"/>
    </location>
</feature>
<name>A0A9P4V9C2_9PLEO</name>
<dbReference type="PANTHER" id="PTHR33112:SF1">
    <property type="entry name" value="HETEROKARYON INCOMPATIBILITY DOMAIN-CONTAINING PROTEIN"/>
    <property type="match status" value="1"/>
</dbReference>
<evidence type="ECO:0000313" key="2">
    <source>
        <dbReference type="EMBL" id="KAF2741511.1"/>
    </source>
</evidence>
<dbReference type="EMBL" id="ML996097">
    <property type="protein sequence ID" value="KAF2741511.1"/>
    <property type="molecule type" value="Genomic_DNA"/>
</dbReference>
<proteinExistence type="predicted"/>
<dbReference type="OrthoDB" id="5428863at2759"/>
<evidence type="ECO:0000259" key="1">
    <source>
        <dbReference type="Pfam" id="PF06985"/>
    </source>
</evidence>
<gene>
    <name evidence="2" type="ORF">EJ04DRAFT_423159</name>
</gene>
<reference evidence="2" key="1">
    <citation type="journal article" date="2020" name="Stud. Mycol.">
        <title>101 Dothideomycetes genomes: a test case for predicting lifestyles and emergence of pathogens.</title>
        <authorList>
            <person name="Haridas S."/>
            <person name="Albert R."/>
            <person name="Binder M."/>
            <person name="Bloem J."/>
            <person name="Labutti K."/>
            <person name="Salamov A."/>
            <person name="Andreopoulos B."/>
            <person name="Baker S."/>
            <person name="Barry K."/>
            <person name="Bills G."/>
            <person name="Bluhm B."/>
            <person name="Cannon C."/>
            <person name="Castanera R."/>
            <person name="Culley D."/>
            <person name="Daum C."/>
            <person name="Ezra D."/>
            <person name="Gonzalez J."/>
            <person name="Henrissat B."/>
            <person name="Kuo A."/>
            <person name="Liang C."/>
            <person name="Lipzen A."/>
            <person name="Lutzoni F."/>
            <person name="Magnuson J."/>
            <person name="Mondo S."/>
            <person name="Nolan M."/>
            <person name="Ohm R."/>
            <person name="Pangilinan J."/>
            <person name="Park H.-J."/>
            <person name="Ramirez L."/>
            <person name="Alfaro M."/>
            <person name="Sun H."/>
            <person name="Tritt A."/>
            <person name="Yoshinaga Y."/>
            <person name="Zwiers L.-H."/>
            <person name="Turgeon B."/>
            <person name="Goodwin S."/>
            <person name="Spatafora J."/>
            <person name="Crous P."/>
            <person name="Grigoriev I."/>
        </authorList>
    </citation>
    <scope>NUCLEOTIDE SEQUENCE</scope>
    <source>
        <strain evidence="2">CBS 125425</strain>
    </source>
</reference>
<protein>
    <submittedName>
        <fullName evidence="2">HET-domain-containing protein</fullName>
    </submittedName>
</protein>
<organism evidence="2 3">
    <name type="scientific">Polyplosphaeria fusca</name>
    <dbReference type="NCBI Taxonomy" id="682080"/>
    <lineage>
        <taxon>Eukaryota</taxon>
        <taxon>Fungi</taxon>
        <taxon>Dikarya</taxon>
        <taxon>Ascomycota</taxon>
        <taxon>Pezizomycotina</taxon>
        <taxon>Dothideomycetes</taxon>
        <taxon>Pleosporomycetidae</taxon>
        <taxon>Pleosporales</taxon>
        <taxon>Tetraplosphaeriaceae</taxon>
        <taxon>Polyplosphaeria</taxon>
    </lineage>
</organism>
<keyword evidence="3" id="KW-1185">Reference proteome</keyword>
<dbReference type="Pfam" id="PF06985">
    <property type="entry name" value="HET"/>
    <property type="match status" value="1"/>
</dbReference>
<dbReference type="Proteomes" id="UP000799444">
    <property type="component" value="Unassembled WGS sequence"/>
</dbReference>
<comment type="caution">
    <text evidence="2">The sequence shown here is derived from an EMBL/GenBank/DDBJ whole genome shotgun (WGS) entry which is preliminary data.</text>
</comment>